<dbReference type="HAMAP" id="MF_00153">
    <property type="entry name" value="DHS"/>
    <property type="match status" value="1"/>
</dbReference>
<name>A0A2R7Y6F5_9CREN</name>
<evidence type="ECO:0000256" key="1">
    <source>
        <dbReference type="ARBA" id="ARBA00000952"/>
    </source>
</evidence>
<dbReference type="InterPro" id="IPR036982">
    <property type="entry name" value="Deoxyhypusine_synthase_sf"/>
</dbReference>
<reference evidence="12 13" key="1">
    <citation type="journal article" date="2018" name="Syst. Appl. Microbiol.">
        <title>A new symbiotic nanoarchaeote (Candidatus Nanoclepta minutus) and its host (Zestosphaera tikiterensis gen. nov., sp. nov.) from a New Zealand hot spring.</title>
        <authorList>
            <person name="St John E."/>
            <person name="Liu Y."/>
            <person name="Podar M."/>
            <person name="Stott M.B."/>
            <person name="Meneghin J."/>
            <person name="Chen Z."/>
            <person name="Lagutin K."/>
            <person name="Mitchell K."/>
            <person name="Reysenbach A.L."/>
        </authorList>
    </citation>
    <scope>NUCLEOTIDE SEQUENCE [LARGE SCALE GENOMIC DNA]</scope>
    <source>
        <strain evidence="12">NZ3</strain>
    </source>
</reference>
<protein>
    <recommendedName>
        <fullName evidence="10 11">Probable deoxyhypusine synthase</fullName>
        <shortName evidence="11">DHS</shortName>
        <ecNumber evidence="6 11">2.5.1.46</ecNumber>
    </recommendedName>
</protein>
<keyword evidence="7 11" id="KW-0808">Transferase</keyword>
<dbReference type="PANTHER" id="PTHR11703">
    <property type="entry name" value="DEOXYHYPUSINE SYNTHASE"/>
    <property type="match status" value="1"/>
</dbReference>
<evidence type="ECO:0000313" key="13">
    <source>
        <dbReference type="Proteomes" id="UP000244093"/>
    </source>
</evidence>
<organism evidence="12 13">
    <name type="scientific">Zestosphaera tikiterensis</name>
    <dbReference type="NCBI Taxonomy" id="1973259"/>
    <lineage>
        <taxon>Archaea</taxon>
        <taxon>Thermoproteota</taxon>
        <taxon>Thermoprotei</taxon>
        <taxon>Desulfurococcales</taxon>
        <taxon>Desulfurococcaceae</taxon>
        <taxon>Zestosphaera</taxon>
    </lineage>
</organism>
<dbReference type="InterPro" id="IPR002773">
    <property type="entry name" value="Deoxyhypusine_synthase"/>
</dbReference>
<gene>
    <name evidence="11" type="primary">dys</name>
    <name evidence="12" type="ORF">B7O98_01305</name>
</gene>
<dbReference type="EC" id="2.5.1.46" evidence="6 11"/>
<comment type="similarity">
    <text evidence="5 11">Belongs to the deoxyhypusine synthase family.</text>
</comment>
<evidence type="ECO:0000256" key="9">
    <source>
        <dbReference type="ARBA" id="ARBA00023256"/>
    </source>
</evidence>
<evidence type="ECO:0000256" key="6">
    <source>
        <dbReference type="ARBA" id="ARBA00012683"/>
    </source>
</evidence>
<comment type="pathway">
    <text evidence="4 11">Protein modification; eIF5A hypusination.</text>
</comment>
<dbReference type="Proteomes" id="UP000244093">
    <property type="component" value="Unassembled WGS sequence"/>
</dbReference>
<dbReference type="InterPro" id="IPR022899">
    <property type="entry name" value="Deoxyhypus_synthase_arc"/>
</dbReference>
<dbReference type="Gene3D" id="3.40.910.10">
    <property type="entry name" value="Deoxyhypusine synthase"/>
    <property type="match status" value="1"/>
</dbReference>
<feature type="active site" description="Nucleophile" evidence="11">
    <location>
        <position position="280"/>
    </location>
</feature>
<evidence type="ECO:0000256" key="5">
    <source>
        <dbReference type="ARBA" id="ARBA00009892"/>
    </source>
</evidence>
<keyword evidence="9 11" id="KW-0386">Hypusine biosynthesis</keyword>
<evidence type="ECO:0000256" key="4">
    <source>
        <dbReference type="ARBA" id="ARBA00005041"/>
    </source>
</evidence>
<dbReference type="NCBIfam" id="NF002294">
    <property type="entry name" value="PRK01221.1"/>
    <property type="match status" value="1"/>
</dbReference>
<evidence type="ECO:0000256" key="2">
    <source>
        <dbReference type="ARBA" id="ARBA00001911"/>
    </source>
</evidence>
<comment type="function">
    <text evidence="3 11">Catalyzes the NAD-dependent oxidative cleavage of spermidine and the subsequent transfer of the butylamine moiety of spermidine to the epsilon-amino group of a specific lysine residue of the eIF-5A precursor protein to form the intermediate deoxyhypusine residue.</text>
</comment>
<sequence>MSEEKVRDVKVKADVSVKELMSLYRDIHGFTASDLARAADILVEGVKEADLRFISFTGNLIATGVRGIISQLIDEGIFNVVITTCGALDHDIAKSLGGSYLKGSFDVDDVDLEKRGIHRLGNVFIPFESYGLKVEAFVKELIPKALKIKEEWGVRELLNLAGELLKEDLNSILGAAYRRNVPIYVPGITDGAFGTNLFIYTQQTPFKLNILKDVKELMDLVFNARKSLALVLGGGISKHHTIWWNQFKEGLDYAVYVTTAVEWDGSLSGARTREAVSWGKIKPQAKHVTVYGDVTVLLPIIASYILSFK</sequence>
<dbReference type="InterPro" id="IPR029035">
    <property type="entry name" value="DHS-like_NAD/FAD-binding_dom"/>
</dbReference>
<proteinExistence type="inferred from homology"/>
<dbReference type="AlphaFoldDB" id="A0A2R7Y6F5"/>
<dbReference type="PANTHER" id="PTHR11703:SF0">
    <property type="entry name" value="DEOXYHYPUSINE SYNTHASE"/>
    <property type="match status" value="1"/>
</dbReference>
<evidence type="ECO:0000313" key="12">
    <source>
        <dbReference type="EMBL" id="PUA33105.1"/>
    </source>
</evidence>
<dbReference type="GO" id="GO:0034038">
    <property type="term" value="F:deoxyhypusine synthase activity"/>
    <property type="evidence" value="ECO:0007669"/>
    <property type="project" value="UniProtKB-UniRule"/>
</dbReference>
<dbReference type="FunFam" id="3.40.910.10:FF:000010">
    <property type="entry name" value="Deoxyhypusine synthase"/>
    <property type="match status" value="1"/>
</dbReference>
<evidence type="ECO:0000256" key="7">
    <source>
        <dbReference type="ARBA" id="ARBA00022679"/>
    </source>
</evidence>
<keyword evidence="8 11" id="KW-0520">NAD</keyword>
<evidence type="ECO:0000256" key="10">
    <source>
        <dbReference type="ARBA" id="ARBA00039467"/>
    </source>
</evidence>
<dbReference type="SUPFAM" id="SSF52467">
    <property type="entry name" value="DHS-like NAD/FAD-binding domain"/>
    <property type="match status" value="1"/>
</dbReference>
<dbReference type="GO" id="GO:0005737">
    <property type="term" value="C:cytoplasm"/>
    <property type="evidence" value="ECO:0007669"/>
    <property type="project" value="TreeGrafter"/>
</dbReference>
<dbReference type="EMBL" id="NBVN01000002">
    <property type="protein sequence ID" value="PUA33105.1"/>
    <property type="molecule type" value="Genomic_DNA"/>
</dbReference>
<evidence type="ECO:0000256" key="8">
    <source>
        <dbReference type="ARBA" id="ARBA00023027"/>
    </source>
</evidence>
<comment type="catalytic activity">
    <reaction evidence="1 11">
        <text>[eIF5A protein]-L-lysine + spermidine = [eIF5A protein]-deoxyhypusine + propane-1,3-diamine</text>
        <dbReference type="Rhea" id="RHEA:33299"/>
        <dbReference type="Rhea" id="RHEA-COMP:10143"/>
        <dbReference type="Rhea" id="RHEA-COMP:10144"/>
        <dbReference type="ChEBI" id="CHEBI:29969"/>
        <dbReference type="ChEBI" id="CHEBI:57484"/>
        <dbReference type="ChEBI" id="CHEBI:57834"/>
        <dbReference type="ChEBI" id="CHEBI:82657"/>
        <dbReference type="EC" id="2.5.1.46"/>
    </reaction>
</comment>
<dbReference type="UniPathway" id="UPA00354"/>
<accession>A0A2R7Y6F5</accession>
<comment type="caution">
    <text evidence="12">The sequence shown here is derived from an EMBL/GenBank/DDBJ whole genome shotgun (WGS) entry which is preliminary data.</text>
</comment>
<evidence type="ECO:0000256" key="11">
    <source>
        <dbReference type="HAMAP-Rule" id="MF_00153"/>
    </source>
</evidence>
<evidence type="ECO:0000256" key="3">
    <source>
        <dbReference type="ARBA" id="ARBA00002823"/>
    </source>
</evidence>
<dbReference type="Pfam" id="PF01916">
    <property type="entry name" value="DS"/>
    <property type="match status" value="1"/>
</dbReference>
<comment type="cofactor">
    <cofactor evidence="2 11">
        <name>NAD(+)</name>
        <dbReference type="ChEBI" id="CHEBI:57540"/>
    </cofactor>
</comment>